<sequence length="99" mass="11115">MSPELKLAIIETLKELNPKEIAIFGSYARGEEHPESDIDILIDYHDAVNFFEIVRAIRKLESLIGIKVDLVDTGAASSKFMNSIHPDLIKIYSDVKRSA</sequence>
<evidence type="ECO:0000313" key="11">
    <source>
        <dbReference type="EMBL" id="ARN78553.1"/>
    </source>
</evidence>
<comment type="similarity">
    <text evidence="9">Belongs to the MntA antitoxin family.</text>
</comment>
<dbReference type="GO" id="GO:0005524">
    <property type="term" value="F:ATP binding"/>
    <property type="evidence" value="ECO:0007669"/>
    <property type="project" value="UniProtKB-KW"/>
</dbReference>
<dbReference type="PANTHER" id="PTHR33571">
    <property type="entry name" value="SSL8005 PROTEIN"/>
    <property type="match status" value="1"/>
</dbReference>
<keyword evidence="2" id="KW-1277">Toxin-antitoxin system</keyword>
<keyword evidence="5" id="KW-0479">Metal-binding</keyword>
<dbReference type="Proteomes" id="UP000193431">
    <property type="component" value="Chromosome"/>
</dbReference>
<dbReference type="GO" id="GO:0016779">
    <property type="term" value="F:nucleotidyltransferase activity"/>
    <property type="evidence" value="ECO:0007669"/>
    <property type="project" value="UniProtKB-KW"/>
</dbReference>
<evidence type="ECO:0000256" key="3">
    <source>
        <dbReference type="ARBA" id="ARBA00022679"/>
    </source>
</evidence>
<reference evidence="11 12" key="1">
    <citation type="submission" date="2016-11" db="EMBL/GenBank/DDBJ databases">
        <title>Trade-off between light-utilization and light-protection in marine flavobacteria.</title>
        <authorList>
            <person name="Kumagai Y."/>
        </authorList>
    </citation>
    <scope>NUCLEOTIDE SEQUENCE [LARGE SCALE GENOMIC DNA]</scope>
    <source>
        <strain evidence="11 12">JCM 13191</strain>
    </source>
</reference>
<dbReference type="InterPro" id="IPR002934">
    <property type="entry name" value="Polymerase_NTP_transf_dom"/>
</dbReference>
<evidence type="ECO:0000256" key="6">
    <source>
        <dbReference type="ARBA" id="ARBA00022741"/>
    </source>
</evidence>
<dbReference type="SUPFAM" id="SSF81301">
    <property type="entry name" value="Nucleotidyltransferase"/>
    <property type="match status" value="1"/>
</dbReference>
<comment type="cofactor">
    <cofactor evidence="1">
        <name>Mg(2+)</name>
        <dbReference type="ChEBI" id="CHEBI:18420"/>
    </cofactor>
</comment>
<dbReference type="STRING" id="331648.BST97_11455"/>
<dbReference type="EMBL" id="CP019344">
    <property type="protein sequence ID" value="ARN78553.1"/>
    <property type="molecule type" value="Genomic_DNA"/>
</dbReference>
<keyword evidence="12" id="KW-1185">Reference proteome</keyword>
<evidence type="ECO:0000256" key="2">
    <source>
        <dbReference type="ARBA" id="ARBA00022649"/>
    </source>
</evidence>
<dbReference type="CDD" id="cd05403">
    <property type="entry name" value="NT_KNTase_like"/>
    <property type="match status" value="1"/>
</dbReference>
<keyword evidence="8" id="KW-0460">Magnesium</keyword>
<keyword evidence="4" id="KW-0548">Nucleotidyltransferase</keyword>
<evidence type="ECO:0000256" key="8">
    <source>
        <dbReference type="ARBA" id="ARBA00022842"/>
    </source>
</evidence>
<evidence type="ECO:0000313" key="12">
    <source>
        <dbReference type="Proteomes" id="UP000193431"/>
    </source>
</evidence>
<dbReference type="InterPro" id="IPR052038">
    <property type="entry name" value="Type-VII_TA_antitoxin"/>
</dbReference>
<evidence type="ECO:0000256" key="1">
    <source>
        <dbReference type="ARBA" id="ARBA00001946"/>
    </source>
</evidence>
<dbReference type="InterPro" id="IPR043519">
    <property type="entry name" value="NT_sf"/>
</dbReference>
<dbReference type="AlphaFoldDB" id="A0A1W6MLT1"/>
<name>A0A1W6MLT1_9FLAO</name>
<dbReference type="Gene3D" id="3.30.460.10">
    <property type="entry name" value="Beta Polymerase, domain 2"/>
    <property type="match status" value="1"/>
</dbReference>
<proteinExistence type="inferred from homology"/>
<evidence type="ECO:0000256" key="9">
    <source>
        <dbReference type="ARBA" id="ARBA00038276"/>
    </source>
</evidence>
<keyword evidence="6" id="KW-0547">Nucleotide-binding</keyword>
<keyword evidence="7" id="KW-0067">ATP-binding</keyword>
<dbReference type="PANTHER" id="PTHR33571:SF14">
    <property type="entry name" value="PROTEIN ADENYLYLTRANSFERASE MJ0435-RELATED"/>
    <property type="match status" value="1"/>
</dbReference>
<gene>
    <name evidence="11" type="ORF">BST97_11455</name>
</gene>
<dbReference type="OrthoDB" id="9809668at2"/>
<evidence type="ECO:0000256" key="7">
    <source>
        <dbReference type="ARBA" id="ARBA00022840"/>
    </source>
</evidence>
<evidence type="ECO:0000259" key="10">
    <source>
        <dbReference type="Pfam" id="PF01909"/>
    </source>
</evidence>
<dbReference type="Pfam" id="PF01909">
    <property type="entry name" value="NTP_transf_2"/>
    <property type="match status" value="1"/>
</dbReference>
<evidence type="ECO:0000256" key="5">
    <source>
        <dbReference type="ARBA" id="ARBA00022723"/>
    </source>
</evidence>
<organism evidence="11 12">
    <name type="scientific">Nonlabens spongiae</name>
    <dbReference type="NCBI Taxonomy" id="331648"/>
    <lineage>
        <taxon>Bacteria</taxon>
        <taxon>Pseudomonadati</taxon>
        <taxon>Bacteroidota</taxon>
        <taxon>Flavobacteriia</taxon>
        <taxon>Flavobacteriales</taxon>
        <taxon>Flavobacteriaceae</taxon>
        <taxon>Nonlabens</taxon>
    </lineage>
</organism>
<dbReference type="GO" id="GO:0046872">
    <property type="term" value="F:metal ion binding"/>
    <property type="evidence" value="ECO:0007669"/>
    <property type="project" value="UniProtKB-KW"/>
</dbReference>
<accession>A0A1W6MLT1</accession>
<keyword evidence="3" id="KW-0808">Transferase</keyword>
<feature type="domain" description="Polymerase nucleotidyl transferase" evidence="10">
    <location>
        <begin position="9"/>
        <end position="90"/>
    </location>
</feature>
<evidence type="ECO:0000256" key="4">
    <source>
        <dbReference type="ARBA" id="ARBA00022695"/>
    </source>
</evidence>
<dbReference type="RefSeq" id="WP_085767359.1">
    <property type="nucleotide sequence ID" value="NZ_CP019344.1"/>
</dbReference>
<protein>
    <recommendedName>
        <fullName evidence="10">Polymerase nucleotidyl transferase domain-containing protein</fullName>
    </recommendedName>
</protein>